<dbReference type="InterPro" id="IPR036390">
    <property type="entry name" value="WH_DNA-bd_sf"/>
</dbReference>
<dbReference type="Pfam" id="PF00027">
    <property type="entry name" value="cNMP_binding"/>
    <property type="match status" value="1"/>
</dbReference>
<dbReference type="GO" id="GO:0003677">
    <property type="term" value="F:DNA binding"/>
    <property type="evidence" value="ECO:0007669"/>
    <property type="project" value="UniProtKB-KW"/>
</dbReference>
<gene>
    <name evidence="6" type="ORF">I5M19_12720</name>
</gene>
<dbReference type="InterPro" id="IPR012318">
    <property type="entry name" value="HTH_CRP"/>
</dbReference>
<dbReference type="InterPro" id="IPR018490">
    <property type="entry name" value="cNMP-bd_dom_sf"/>
</dbReference>
<dbReference type="Pfam" id="PF13545">
    <property type="entry name" value="HTH_Crp_2"/>
    <property type="match status" value="1"/>
</dbReference>
<reference evidence="6" key="1">
    <citation type="submission" date="2020-12" db="EMBL/GenBank/DDBJ databases">
        <title>Bacterial novel species Mucilaginibacter sp. SD-g isolated from soil.</title>
        <authorList>
            <person name="Jung H.-Y."/>
        </authorList>
    </citation>
    <scope>NUCLEOTIDE SEQUENCE</scope>
    <source>
        <strain evidence="6">SD-g</strain>
    </source>
</reference>
<keyword evidence="1" id="KW-0805">Transcription regulation</keyword>
<dbReference type="PROSITE" id="PS50042">
    <property type="entry name" value="CNMP_BINDING_3"/>
    <property type="match status" value="1"/>
</dbReference>
<dbReference type="SUPFAM" id="SSF46785">
    <property type="entry name" value="Winged helix' DNA-binding domain"/>
    <property type="match status" value="1"/>
</dbReference>
<keyword evidence="2" id="KW-0238">DNA-binding</keyword>
<dbReference type="CDD" id="cd00038">
    <property type="entry name" value="CAP_ED"/>
    <property type="match status" value="1"/>
</dbReference>
<evidence type="ECO:0000259" key="5">
    <source>
        <dbReference type="PROSITE" id="PS51063"/>
    </source>
</evidence>
<dbReference type="RefSeq" id="WP_200066708.1">
    <property type="nucleotide sequence ID" value="NZ_JAEHFW010000002.1"/>
</dbReference>
<evidence type="ECO:0000313" key="6">
    <source>
        <dbReference type="EMBL" id="MBK0380179.1"/>
    </source>
</evidence>
<evidence type="ECO:0000256" key="2">
    <source>
        <dbReference type="ARBA" id="ARBA00023125"/>
    </source>
</evidence>
<dbReference type="InterPro" id="IPR014710">
    <property type="entry name" value="RmlC-like_jellyroll"/>
</dbReference>
<dbReference type="PANTHER" id="PTHR24567:SF26">
    <property type="entry name" value="REGULATORY PROTEIN YEIL"/>
    <property type="match status" value="1"/>
</dbReference>
<evidence type="ECO:0000256" key="3">
    <source>
        <dbReference type="ARBA" id="ARBA00023163"/>
    </source>
</evidence>
<dbReference type="PROSITE" id="PS51063">
    <property type="entry name" value="HTH_CRP_2"/>
    <property type="match status" value="1"/>
</dbReference>
<keyword evidence="3" id="KW-0804">Transcription</keyword>
<dbReference type="Gene3D" id="1.10.10.10">
    <property type="entry name" value="Winged helix-like DNA-binding domain superfamily/Winged helix DNA-binding domain"/>
    <property type="match status" value="1"/>
</dbReference>
<dbReference type="Proteomes" id="UP000613193">
    <property type="component" value="Unassembled WGS sequence"/>
</dbReference>
<accession>A0A934PSU5</accession>
<dbReference type="InterPro" id="IPR036388">
    <property type="entry name" value="WH-like_DNA-bd_sf"/>
</dbReference>
<evidence type="ECO:0000313" key="7">
    <source>
        <dbReference type="Proteomes" id="UP000613193"/>
    </source>
</evidence>
<evidence type="ECO:0000256" key="1">
    <source>
        <dbReference type="ARBA" id="ARBA00023015"/>
    </source>
</evidence>
<protein>
    <submittedName>
        <fullName evidence="6">Crp/Fnr family transcriptional regulator</fullName>
    </submittedName>
</protein>
<dbReference type="InterPro" id="IPR050397">
    <property type="entry name" value="Env_Response_Regulators"/>
</dbReference>
<dbReference type="InterPro" id="IPR000595">
    <property type="entry name" value="cNMP-bd_dom"/>
</dbReference>
<dbReference type="SMART" id="SM00419">
    <property type="entry name" value="HTH_CRP"/>
    <property type="match status" value="1"/>
</dbReference>
<feature type="domain" description="Cyclic nucleotide-binding" evidence="4">
    <location>
        <begin position="14"/>
        <end position="101"/>
    </location>
</feature>
<dbReference type="SUPFAM" id="SSF51206">
    <property type="entry name" value="cAMP-binding domain-like"/>
    <property type="match status" value="1"/>
</dbReference>
<feature type="domain" description="HTH crp-type" evidence="5">
    <location>
        <begin position="150"/>
        <end position="215"/>
    </location>
</feature>
<keyword evidence="7" id="KW-1185">Reference proteome</keyword>
<dbReference type="AlphaFoldDB" id="A0A934PSU5"/>
<sequence length="215" mass="25161">MDDHLSIGDYVEGLFPQFEPALKQFIKDNGKVKKFTAGEQIMQTGQYMKATIIIAEGRVKLYREGNDGEEFFMYYLQGGNACALSMICATKQETSQVMAKAVDDTTVLMIPIGLMDDMMKQYKTWYYFVLETYRSRFEELLTVIDHVAFKAMDERLYFYLQKQYRELKSTEIKISHAEIASDLNSSREVISRLLKKMEQRGDVVLHRNFIEWLKF</sequence>
<dbReference type="EMBL" id="JAEHFW010000002">
    <property type="protein sequence ID" value="MBK0380179.1"/>
    <property type="molecule type" value="Genomic_DNA"/>
</dbReference>
<evidence type="ECO:0000259" key="4">
    <source>
        <dbReference type="PROSITE" id="PS50042"/>
    </source>
</evidence>
<dbReference type="Gene3D" id="2.60.120.10">
    <property type="entry name" value="Jelly Rolls"/>
    <property type="match status" value="1"/>
</dbReference>
<dbReference type="GO" id="GO:0003700">
    <property type="term" value="F:DNA-binding transcription factor activity"/>
    <property type="evidence" value="ECO:0007669"/>
    <property type="project" value="TreeGrafter"/>
</dbReference>
<dbReference type="PANTHER" id="PTHR24567">
    <property type="entry name" value="CRP FAMILY TRANSCRIPTIONAL REGULATORY PROTEIN"/>
    <property type="match status" value="1"/>
</dbReference>
<name>A0A934PSU5_9SPHI</name>
<organism evidence="6 7">
    <name type="scientific">Mucilaginibacter segetis</name>
    <dbReference type="NCBI Taxonomy" id="2793071"/>
    <lineage>
        <taxon>Bacteria</taxon>
        <taxon>Pseudomonadati</taxon>
        <taxon>Bacteroidota</taxon>
        <taxon>Sphingobacteriia</taxon>
        <taxon>Sphingobacteriales</taxon>
        <taxon>Sphingobacteriaceae</taxon>
        <taxon>Mucilaginibacter</taxon>
    </lineage>
</organism>
<dbReference type="GO" id="GO:0005829">
    <property type="term" value="C:cytosol"/>
    <property type="evidence" value="ECO:0007669"/>
    <property type="project" value="TreeGrafter"/>
</dbReference>
<comment type="caution">
    <text evidence="6">The sequence shown here is derived from an EMBL/GenBank/DDBJ whole genome shotgun (WGS) entry which is preliminary data.</text>
</comment>
<proteinExistence type="predicted"/>